<sequence>MALPASAPSSPLTPATSALPLSFDFSADLGYPVTIRTTAGETFRGELYCYDNGPTGLVTLKEDTEAGKANFHIVRRGVVADVVSERRNGGASRQNLSKPPIVDRGIIDHVEKAGIAEFEKRKYTIGVGVTAEAQDLFNFIWKTHPDCVWRGQDIVIQSLEVSIRPPYEPSSVSGRDTRAKERITSVVMKFRQRREREAARQSQDAMPFSGVSSNTHQANGGSESPVIPRETSGPTDGPSFTDGTSNHSR</sequence>
<organism evidence="3 4">
    <name type="scientific">Besnoitia besnoiti</name>
    <name type="common">Apicomplexan protozoan</name>
    <dbReference type="NCBI Taxonomy" id="94643"/>
    <lineage>
        <taxon>Eukaryota</taxon>
        <taxon>Sar</taxon>
        <taxon>Alveolata</taxon>
        <taxon>Apicomplexa</taxon>
        <taxon>Conoidasida</taxon>
        <taxon>Coccidia</taxon>
        <taxon>Eucoccidiorida</taxon>
        <taxon>Eimeriorina</taxon>
        <taxon>Sarcocystidae</taxon>
        <taxon>Besnoitia</taxon>
    </lineage>
</organism>
<dbReference type="InterPro" id="IPR047574">
    <property type="entry name" value="AD"/>
</dbReference>
<dbReference type="InterPro" id="IPR019181">
    <property type="entry name" value="LSM12_ABD"/>
</dbReference>
<reference evidence="3 4" key="1">
    <citation type="submission" date="2017-09" db="EMBL/GenBank/DDBJ databases">
        <title>Genome sequencing of Besnoitia besnoiti strain Bb-Ger1.</title>
        <authorList>
            <person name="Schares G."/>
            <person name="Venepally P."/>
            <person name="Lorenzi H.A."/>
        </authorList>
    </citation>
    <scope>NUCLEOTIDE SEQUENCE [LARGE SCALE GENOMIC DNA]</scope>
    <source>
        <strain evidence="3 4">Bb-Ger1</strain>
    </source>
</reference>
<dbReference type="AlphaFoldDB" id="A0A2A9MQJ3"/>
<feature type="region of interest" description="Disordered" evidence="1">
    <location>
        <begin position="189"/>
        <end position="249"/>
    </location>
</feature>
<evidence type="ECO:0000256" key="1">
    <source>
        <dbReference type="SAM" id="MobiDB-lite"/>
    </source>
</evidence>
<evidence type="ECO:0000313" key="3">
    <source>
        <dbReference type="EMBL" id="PFH38543.1"/>
    </source>
</evidence>
<evidence type="ECO:0000259" key="2">
    <source>
        <dbReference type="PROSITE" id="PS52001"/>
    </source>
</evidence>
<dbReference type="VEuPathDB" id="ToxoDB:BESB_008850"/>
<dbReference type="OrthoDB" id="1057137at2759"/>
<dbReference type="KEGG" id="bbes:BESB_008850"/>
<feature type="compositionally biased region" description="Polar residues" evidence="1">
    <location>
        <begin position="210"/>
        <end position="222"/>
    </location>
</feature>
<dbReference type="PROSITE" id="PS52001">
    <property type="entry name" value="AD"/>
    <property type="match status" value="1"/>
</dbReference>
<dbReference type="InterPro" id="IPR039683">
    <property type="entry name" value="Lsm12-like"/>
</dbReference>
<dbReference type="Proteomes" id="UP000224006">
    <property type="component" value="Chromosome I"/>
</dbReference>
<protein>
    <submittedName>
        <fullName evidence="3">Putative Lsm12</fullName>
    </submittedName>
</protein>
<dbReference type="RefSeq" id="XP_029222552.1">
    <property type="nucleotide sequence ID" value="XM_029359639.1"/>
</dbReference>
<evidence type="ECO:0000313" key="4">
    <source>
        <dbReference type="Proteomes" id="UP000224006"/>
    </source>
</evidence>
<keyword evidence="4" id="KW-1185">Reference proteome</keyword>
<dbReference type="PANTHER" id="PTHR13542">
    <property type="entry name" value="LSM12 HOMOLOG"/>
    <property type="match status" value="1"/>
</dbReference>
<proteinExistence type="predicted"/>
<dbReference type="STRING" id="94643.A0A2A9MQJ3"/>
<feature type="domain" description="AD" evidence="2">
    <location>
        <begin position="100"/>
        <end position="195"/>
    </location>
</feature>
<dbReference type="GeneID" id="40305947"/>
<comment type="caution">
    <text evidence="3">The sequence shown here is derived from an EMBL/GenBank/DDBJ whole genome shotgun (WGS) entry which is preliminary data.</text>
</comment>
<name>A0A2A9MQJ3_BESBE</name>
<dbReference type="EMBL" id="NWUJ01000001">
    <property type="protein sequence ID" value="PFH38543.1"/>
    <property type="molecule type" value="Genomic_DNA"/>
</dbReference>
<gene>
    <name evidence="3" type="ORF">BESB_008850</name>
</gene>
<dbReference type="SMART" id="SM00995">
    <property type="entry name" value="AD"/>
    <property type="match status" value="1"/>
</dbReference>
<accession>A0A2A9MQJ3</accession>
<dbReference type="Pfam" id="PF09793">
    <property type="entry name" value="AD"/>
    <property type="match status" value="1"/>
</dbReference>